<sequence length="91" mass="10589">MNESRVHFSGSALKWQEVLNALPARNRPDRTKIPVRARLVWEHDGEEWKDGNALRLDQAGPAIFVELRDKRCKFTGVWLHPDDVMWEGKPI</sequence>
<organism evidence="1 2">
    <name type="scientific">Brevibacterium phage AGM5</name>
    <dbReference type="NCBI Taxonomy" id="2591422"/>
    <lineage>
        <taxon>Viruses</taxon>
        <taxon>Duplodnaviria</taxon>
        <taxon>Heunggongvirae</taxon>
        <taxon>Uroviricota</taxon>
        <taxon>Caudoviricetes</taxon>
        <taxon>Agmunavirus</taxon>
        <taxon>Agmunavirus AGM1</taxon>
    </lineage>
</organism>
<proteinExistence type="predicted"/>
<dbReference type="Proteomes" id="UP000502837">
    <property type="component" value="Segment"/>
</dbReference>
<evidence type="ECO:0000313" key="2">
    <source>
        <dbReference type="Proteomes" id="UP000502837"/>
    </source>
</evidence>
<dbReference type="EMBL" id="MN023180">
    <property type="protein sequence ID" value="QDH85831.1"/>
    <property type="molecule type" value="Genomic_DNA"/>
</dbReference>
<name>A0A7D0GHA9_9CAUD</name>
<reference evidence="1" key="1">
    <citation type="submission" date="2019-06" db="EMBL/GenBank/DDBJ databases">
        <title>DNA tandem repeats contribute to Brevibacterium aurantiacum phages genetic diversity.</title>
        <authorList>
            <person name="de Melo A.G."/>
            <person name="Rousseau G.M."/>
            <person name="Tremblay D.M."/>
            <person name="Labrie S.J."/>
            <person name="Moineau S."/>
        </authorList>
    </citation>
    <scope>NUCLEOTIDE SEQUENCE [LARGE SCALE GENOMIC DNA]</scope>
</reference>
<evidence type="ECO:0000313" key="1">
    <source>
        <dbReference type="EMBL" id="QDH85831.1"/>
    </source>
</evidence>
<protein>
    <submittedName>
        <fullName evidence="1">Uncharacterized protein</fullName>
    </submittedName>
</protein>
<accession>A0A7D0GHA9</accession>
<gene>
    <name evidence="1" type="ORF">AGM5_0029</name>
</gene>